<comment type="caution">
    <text evidence="3">The sequence shown here is derived from an EMBL/GenBank/DDBJ whole genome shotgun (WGS) entry which is preliminary data.</text>
</comment>
<sequence length="160" mass="18132">MIMLYICKPQLECNNSGIEPYVTLYHWDLPQALEDKYNGWLDRYDLGLEAPGRCTFCKAGSSATEPYIVAHNLLLSHATAANIYTKNYKPKQKGSIGISLDSMKERVRKRLPVFSKFEASLVKGSLDFVGINHYTTYYAWNRTVALNDTLQDSGALTIRK</sequence>
<dbReference type="Proteomes" id="UP000525078">
    <property type="component" value="Unassembled WGS sequence"/>
</dbReference>
<protein>
    <recommendedName>
        <fullName evidence="5">Beta-glucosidase</fullName>
    </recommendedName>
</protein>
<comment type="similarity">
    <text evidence="1 2">Belongs to the glycosyl hydrolase 1 family.</text>
</comment>
<reference evidence="3 4" key="1">
    <citation type="journal article" date="2020" name="bioRxiv">
        <title>Sequence and annotation of 42 cannabis genomes reveals extensive copy number variation in cannabinoid synthesis and pathogen resistance genes.</title>
        <authorList>
            <person name="Mckernan K.J."/>
            <person name="Helbert Y."/>
            <person name="Kane L.T."/>
            <person name="Ebling H."/>
            <person name="Zhang L."/>
            <person name="Liu B."/>
            <person name="Eaton Z."/>
            <person name="Mclaughlin S."/>
            <person name="Kingan S."/>
            <person name="Baybayan P."/>
            <person name="Concepcion G."/>
            <person name="Jordan M."/>
            <person name="Riva A."/>
            <person name="Barbazuk W."/>
            <person name="Harkins T."/>
        </authorList>
    </citation>
    <scope>NUCLEOTIDE SEQUENCE [LARGE SCALE GENOMIC DNA]</scope>
    <source>
        <strain evidence="4">cv. Jamaican Lion 4</strain>
        <tissue evidence="3">Leaf</tissue>
    </source>
</reference>
<dbReference type="InterPro" id="IPR001360">
    <property type="entry name" value="Glyco_hydro_1"/>
</dbReference>
<gene>
    <name evidence="3" type="ORF">F8388_022829</name>
</gene>
<dbReference type="InterPro" id="IPR017853">
    <property type="entry name" value="GH"/>
</dbReference>
<dbReference type="AlphaFoldDB" id="A0A7J6FBX6"/>
<dbReference type="EMBL" id="JAATIP010000136">
    <property type="protein sequence ID" value="KAF4368196.1"/>
    <property type="molecule type" value="Genomic_DNA"/>
</dbReference>
<proteinExistence type="inferred from homology"/>
<dbReference type="PANTHER" id="PTHR10353:SF302">
    <property type="entry name" value="BETA-GLUCOSIDASE 40"/>
    <property type="match status" value="1"/>
</dbReference>
<evidence type="ECO:0000256" key="1">
    <source>
        <dbReference type="ARBA" id="ARBA00010838"/>
    </source>
</evidence>
<evidence type="ECO:0000313" key="4">
    <source>
        <dbReference type="Proteomes" id="UP000525078"/>
    </source>
</evidence>
<dbReference type="Gene3D" id="3.20.20.80">
    <property type="entry name" value="Glycosidases"/>
    <property type="match status" value="3"/>
</dbReference>
<accession>A0A7J6FBX6</accession>
<dbReference type="PANTHER" id="PTHR10353">
    <property type="entry name" value="GLYCOSYL HYDROLASE"/>
    <property type="match status" value="1"/>
</dbReference>
<dbReference type="GO" id="GO:0005975">
    <property type="term" value="P:carbohydrate metabolic process"/>
    <property type="evidence" value="ECO:0007669"/>
    <property type="project" value="InterPro"/>
</dbReference>
<evidence type="ECO:0008006" key="5">
    <source>
        <dbReference type="Google" id="ProtNLM"/>
    </source>
</evidence>
<dbReference type="Pfam" id="PF00232">
    <property type="entry name" value="Glyco_hydro_1"/>
    <property type="match status" value="1"/>
</dbReference>
<dbReference type="GO" id="GO:0008422">
    <property type="term" value="F:beta-glucosidase activity"/>
    <property type="evidence" value="ECO:0007669"/>
    <property type="project" value="TreeGrafter"/>
</dbReference>
<evidence type="ECO:0000313" key="3">
    <source>
        <dbReference type="EMBL" id="KAF4368196.1"/>
    </source>
</evidence>
<evidence type="ECO:0000256" key="2">
    <source>
        <dbReference type="RuleBase" id="RU003690"/>
    </source>
</evidence>
<dbReference type="SUPFAM" id="SSF51445">
    <property type="entry name" value="(Trans)glycosidases"/>
    <property type="match status" value="1"/>
</dbReference>
<organism evidence="3 4">
    <name type="scientific">Cannabis sativa</name>
    <name type="common">Hemp</name>
    <name type="synonym">Marijuana</name>
    <dbReference type="NCBI Taxonomy" id="3483"/>
    <lineage>
        <taxon>Eukaryota</taxon>
        <taxon>Viridiplantae</taxon>
        <taxon>Streptophyta</taxon>
        <taxon>Embryophyta</taxon>
        <taxon>Tracheophyta</taxon>
        <taxon>Spermatophyta</taxon>
        <taxon>Magnoliopsida</taxon>
        <taxon>eudicotyledons</taxon>
        <taxon>Gunneridae</taxon>
        <taxon>Pentapetalae</taxon>
        <taxon>rosids</taxon>
        <taxon>fabids</taxon>
        <taxon>Rosales</taxon>
        <taxon>Cannabaceae</taxon>
        <taxon>Cannabis</taxon>
    </lineage>
</organism>
<name>A0A7J6FBX6_CANSA</name>